<dbReference type="InterPro" id="IPR016032">
    <property type="entry name" value="Sig_transdc_resp-reg_C-effctor"/>
</dbReference>
<dbReference type="RefSeq" id="WP_173635679.1">
    <property type="nucleotide sequence ID" value="NZ_CP054212.1"/>
</dbReference>
<dbReference type="Gene3D" id="3.40.50.2300">
    <property type="match status" value="1"/>
</dbReference>
<protein>
    <submittedName>
        <fullName evidence="9">Response regulator transcription factor</fullName>
    </submittedName>
</protein>
<keyword evidence="10" id="KW-1185">Reference proteome</keyword>
<sequence length="208" mass="22868">MPVILIVDDHPAICFALKATLETEEHFHVTTTTDGGQVMALTRELNPDLVILDIALLKLDGLDLLSRIKHAYPATRVLILTGQPPELYAARSRQAGADGFLSKQHLLTSIGAVCRLLLDGYCCFPSHSVDLRQQPTHLNGEQLLARMSDREVTVLRYLAAGKSNKEIGELLLLSNKTISTYKARILEKSGAETLSELLARLDIVGDEE</sequence>
<dbReference type="CDD" id="cd06170">
    <property type="entry name" value="LuxR_C_like"/>
    <property type="match status" value="1"/>
</dbReference>
<evidence type="ECO:0000259" key="7">
    <source>
        <dbReference type="PROSITE" id="PS50043"/>
    </source>
</evidence>
<evidence type="ECO:0000256" key="3">
    <source>
        <dbReference type="ARBA" id="ARBA00023015"/>
    </source>
</evidence>
<dbReference type="SMART" id="SM00421">
    <property type="entry name" value="HTH_LUXR"/>
    <property type="match status" value="1"/>
</dbReference>
<dbReference type="SMART" id="SM00448">
    <property type="entry name" value="REC"/>
    <property type="match status" value="1"/>
</dbReference>
<gene>
    <name evidence="9" type="ORF">PMPD1_3933</name>
</gene>
<evidence type="ECO:0000256" key="4">
    <source>
        <dbReference type="ARBA" id="ARBA00023125"/>
    </source>
</evidence>
<evidence type="ECO:0000256" key="1">
    <source>
        <dbReference type="ARBA" id="ARBA00022553"/>
    </source>
</evidence>
<feature type="domain" description="HTH luxR-type" evidence="7">
    <location>
        <begin position="140"/>
        <end position="205"/>
    </location>
</feature>
<accession>A0A6M8UPJ6</accession>
<keyword evidence="5" id="KW-0804">Transcription</keyword>
<evidence type="ECO:0000259" key="8">
    <source>
        <dbReference type="PROSITE" id="PS50110"/>
    </source>
</evidence>
<dbReference type="GO" id="GO:0000160">
    <property type="term" value="P:phosphorelay signal transduction system"/>
    <property type="evidence" value="ECO:0007669"/>
    <property type="project" value="InterPro"/>
</dbReference>
<keyword evidence="3" id="KW-0805">Transcription regulation</keyword>
<dbReference type="SUPFAM" id="SSF52172">
    <property type="entry name" value="CheY-like"/>
    <property type="match status" value="1"/>
</dbReference>
<dbReference type="PANTHER" id="PTHR43214:SF41">
    <property type="entry name" value="NITRATE_NITRITE RESPONSE REGULATOR PROTEIN NARP"/>
    <property type="match status" value="1"/>
</dbReference>
<reference evidence="9 10" key="1">
    <citation type="submission" date="2020-06" db="EMBL/GenBank/DDBJ databases">
        <title>Genome sequence of Paramixta manurensis strain PD-1.</title>
        <authorList>
            <person name="Lee C.W."/>
            <person name="Kim J."/>
        </authorList>
    </citation>
    <scope>NUCLEOTIDE SEQUENCE [LARGE SCALE GENOMIC DNA]</scope>
    <source>
        <strain evidence="9 10">PD-1</strain>
    </source>
</reference>
<evidence type="ECO:0000256" key="5">
    <source>
        <dbReference type="ARBA" id="ARBA00023163"/>
    </source>
</evidence>
<dbReference type="CDD" id="cd17535">
    <property type="entry name" value="REC_NarL-like"/>
    <property type="match status" value="1"/>
</dbReference>
<dbReference type="AlphaFoldDB" id="A0A6M8UPJ6"/>
<dbReference type="InterPro" id="IPR058245">
    <property type="entry name" value="NreC/VraR/RcsB-like_REC"/>
</dbReference>
<dbReference type="InterPro" id="IPR039420">
    <property type="entry name" value="WalR-like"/>
</dbReference>
<keyword evidence="4" id="KW-0238">DNA-binding</keyword>
<evidence type="ECO:0000256" key="2">
    <source>
        <dbReference type="ARBA" id="ARBA00023012"/>
    </source>
</evidence>
<dbReference type="SUPFAM" id="SSF46894">
    <property type="entry name" value="C-terminal effector domain of the bipartite response regulators"/>
    <property type="match status" value="1"/>
</dbReference>
<evidence type="ECO:0000313" key="10">
    <source>
        <dbReference type="Proteomes" id="UP000505325"/>
    </source>
</evidence>
<dbReference type="PRINTS" id="PR00038">
    <property type="entry name" value="HTHLUXR"/>
</dbReference>
<dbReference type="PANTHER" id="PTHR43214">
    <property type="entry name" value="TWO-COMPONENT RESPONSE REGULATOR"/>
    <property type="match status" value="1"/>
</dbReference>
<dbReference type="InterPro" id="IPR011006">
    <property type="entry name" value="CheY-like_superfamily"/>
</dbReference>
<dbReference type="Pfam" id="PF00072">
    <property type="entry name" value="Response_reg"/>
    <property type="match status" value="1"/>
</dbReference>
<evidence type="ECO:0000256" key="6">
    <source>
        <dbReference type="PROSITE-ProRule" id="PRU00169"/>
    </source>
</evidence>
<dbReference type="InterPro" id="IPR001789">
    <property type="entry name" value="Sig_transdc_resp-reg_receiver"/>
</dbReference>
<name>A0A6M8UPJ6_9GAMM</name>
<dbReference type="EMBL" id="CP054212">
    <property type="protein sequence ID" value="QKJ88842.1"/>
    <property type="molecule type" value="Genomic_DNA"/>
</dbReference>
<feature type="modified residue" description="4-aspartylphosphate" evidence="6">
    <location>
        <position position="53"/>
    </location>
</feature>
<keyword evidence="2" id="KW-0902">Two-component regulatory system</keyword>
<dbReference type="GO" id="GO:0006355">
    <property type="term" value="P:regulation of DNA-templated transcription"/>
    <property type="evidence" value="ECO:0007669"/>
    <property type="project" value="InterPro"/>
</dbReference>
<keyword evidence="1 6" id="KW-0597">Phosphoprotein</keyword>
<dbReference type="PROSITE" id="PS50110">
    <property type="entry name" value="RESPONSE_REGULATORY"/>
    <property type="match status" value="1"/>
</dbReference>
<evidence type="ECO:0000313" key="9">
    <source>
        <dbReference type="EMBL" id="QKJ88842.1"/>
    </source>
</evidence>
<dbReference type="KEGG" id="pmak:PMPD1_3933"/>
<dbReference type="PROSITE" id="PS50043">
    <property type="entry name" value="HTH_LUXR_2"/>
    <property type="match status" value="1"/>
</dbReference>
<feature type="domain" description="Response regulatory" evidence="8">
    <location>
        <begin position="3"/>
        <end position="118"/>
    </location>
</feature>
<proteinExistence type="predicted"/>
<dbReference type="Pfam" id="PF00196">
    <property type="entry name" value="GerE"/>
    <property type="match status" value="1"/>
</dbReference>
<dbReference type="Proteomes" id="UP000505325">
    <property type="component" value="Chromosome"/>
</dbReference>
<organism evidence="9 10">
    <name type="scientific">Paramixta manurensis</name>
    <dbReference type="NCBI Taxonomy" id="2740817"/>
    <lineage>
        <taxon>Bacteria</taxon>
        <taxon>Pseudomonadati</taxon>
        <taxon>Pseudomonadota</taxon>
        <taxon>Gammaproteobacteria</taxon>
        <taxon>Enterobacterales</taxon>
        <taxon>Erwiniaceae</taxon>
        <taxon>Paramixta</taxon>
    </lineage>
</organism>
<dbReference type="InterPro" id="IPR000792">
    <property type="entry name" value="Tscrpt_reg_LuxR_C"/>
</dbReference>
<dbReference type="PROSITE" id="PS00622">
    <property type="entry name" value="HTH_LUXR_1"/>
    <property type="match status" value="1"/>
</dbReference>
<dbReference type="GO" id="GO:0003677">
    <property type="term" value="F:DNA binding"/>
    <property type="evidence" value="ECO:0007669"/>
    <property type="project" value="UniProtKB-KW"/>
</dbReference>